<dbReference type="AlphaFoldDB" id="A0A0G0MKG0"/>
<dbReference type="EMBL" id="LBWG01000006">
    <property type="protein sequence ID" value="KKR04529.1"/>
    <property type="molecule type" value="Genomic_DNA"/>
</dbReference>
<protein>
    <submittedName>
        <fullName evidence="1">Uncharacterized protein</fullName>
    </submittedName>
</protein>
<accession>A0A0G0MKG0</accession>
<proteinExistence type="predicted"/>
<evidence type="ECO:0000313" key="1">
    <source>
        <dbReference type="EMBL" id="KKR04529.1"/>
    </source>
</evidence>
<comment type="caution">
    <text evidence="1">The sequence shown here is derived from an EMBL/GenBank/DDBJ whole genome shotgun (WGS) entry which is preliminary data.</text>
</comment>
<reference evidence="1 2" key="1">
    <citation type="journal article" date="2015" name="Nature">
        <title>rRNA introns, odd ribosomes, and small enigmatic genomes across a large radiation of phyla.</title>
        <authorList>
            <person name="Brown C.T."/>
            <person name="Hug L.A."/>
            <person name="Thomas B.C."/>
            <person name="Sharon I."/>
            <person name="Castelle C.J."/>
            <person name="Singh A."/>
            <person name="Wilkins M.J."/>
            <person name="Williams K.H."/>
            <person name="Banfield J.F."/>
        </authorList>
    </citation>
    <scope>NUCLEOTIDE SEQUENCE [LARGE SCALE GENOMIC DNA]</scope>
</reference>
<evidence type="ECO:0000313" key="2">
    <source>
        <dbReference type="Proteomes" id="UP000033935"/>
    </source>
</evidence>
<dbReference type="Proteomes" id="UP000033935">
    <property type="component" value="Unassembled WGS sequence"/>
</dbReference>
<name>A0A0G0MKG0_9BACT</name>
<organism evidence="1 2">
    <name type="scientific">Candidatus Uhrbacteria bacterium GW2011_GWF2_39_13</name>
    <dbReference type="NCBI Taxonomy" id="1618995"/>
    <lineage>
        <taxon>Bacteria</taxon>
        <taxon>Candidatus Uhriibacteriota</taxon>
    </lineage>
</organism>
<sequence length="107" mass="12335">MEARMLGKQADAHLLYIQCRKCEHSILVLVLVNQIGASSVGLLTDLSYEDILRFRLNKKVTVNDVIATHALFKSNEWEKTLGIFSEKKIHTILQKREKKEQKNKATR</sequence>
<gene>
    <name evidence="1" type="ORF">UT30_C0006G0023</name>
</gene>